<proteinExistence type="predicted"/>
<reference evidence="2 3" key="1">
    <citation type="submission" date="2019-06" db="EMBL/GenBank/DDBJ databases">
        <title>Whole genome shotgun sequence of Streptomyces spinoverrucosus NBRC 14228.</title>
        <authorList>
            <person name="Hosoyama A."/>
            <person name="Uohara A."/>
            <person name="Ohji S."/>
            <person name="Ichikawa N."/>
        </authorList>
    </citation>
    <scope>NUCLEOTIDE SEQUENCE [LARGE SCALE GENOMIC DNA]</scope>
    <source>
        <strain evidence="2 3">NBRC 14228</strain>
    </source>
</reference>
<dbReference type="AlphaFoldDB" id="A0A4Y3VVQ3"/>
<gene>
    <name evidence="2" type="ORF">SSP24_78500</name>
</gene>
<dbReference type="SUPFAM" id="SSF51679">
    <property type="entry name" value="Bacterial luciferase-like"/>
    <property type="match status" value="1"/>
</dbReference>
<name>A0A4Y3VVQ3_9ACTN</name>
<feature type="domain" description="Luciferase-like" evidence="1">
    <location>
        <begin position="2"/>
        <end position="71"/>
    </location>
</feature>
<dbReference type="Pfam" id="PF00296">
    <property type="entry name" value="Bac_luciferase"/>
    <property type="match status" value="1"/>
</dbReference>
<dbReference type="Gene3D" id="3.20.20.30">
    <property type="entry name" value="Luciferase-like domain"/>
    <property type="match status" value="1"/>
</dbReference>
<sequence>MLAKTAASLDLLSAGRFELGIGSGGYWSAIARMAVTPQLGRAEALARLEEAVHILRALWRSAPEPVTSRGPRSGRGSVSRTPFMVIILTVKIHY</sequence>
<dbReference type="InterPro" id="IPR011251">
    <property type="entry name" value="Luciferase-like_dom"/>
</dbReference>
<dbReference type="InterPro" id="IPR036661">
    <property type="entry name" value="Luciferase-like_sf"/>
</dbReference>
<dbReference type="GO" id="GO:0016705">
    <property type="term" value="F:oxidoreductase activity, acting on paired donors, with incorporation or reduction of molecular oxygen"/>
    <property type="evidence" value="ECO:0007669"/>
    <property type="project" value="InterPro"/>
</dbReference>
<organism evidence="2 3">
    <name type="scientific">Streptomyces spinoverrucosus</name>
    <dbReference type="NCBI Taxonomy" id="284043"/>
    <lineage>
        <taxon>Bacteria</taxon>
        <taxon>Bacillati</taxon>
        <taxon>Actinomycetota</taxon>
        <taxon>Actinomycetes</taxon>
        <taxon>Kitasatosporales</taxon>
        <taxon>Streptomycetaceae</taxon>
        <taxon>Streptomyces</taxon>
    </lineage>
</organism>
<protein>
    <recommendedName>
        <fullName evidence="1">Luciferase-like domain-containing protein</fullName>
    </recommendedName>
</protein>
<dbReference type="EMBL" id="BJND01000097">
    <property type="protein sequence ID" value="GEC10195.1"/>
    <property type="molecule type" value="Genomic_DNA"/>
</dbReference>
<comment type="caution">
    <text evidence="2">The sequence shown here is derived from an EMBL/GenBank/DDBJ whole genome shotgun (WGS) entry which is preliminary data.</text>
</comment>
<evidence type="ECO:0000313" key="2">
    <source>
        <dbReference type="EMBL" id="GEC10195.1"/>
    </source>
</evidence>
<keyword evidence="3" id="KW-1185">Reference proteome</keyword>
<evidence type="ECO:0000259" key="1">
    <source>
        <dbReference type="Pfam" id="PF00296"/>
    </source>
</evidence>
<accession>A0A4Y3VVQ3</accession>
<dbReference type="Proteomes" id="UP000317881">
    <property type="component" value="Unassembled WGS sequence"/>
</dbReference>
<evidence type="ECO:0000313" key="3">
    <source>
        <dbReference type="Proteomes" id="UP000317881"/>
    </source>
</evidence>